<evidence type="ECO:0000256" key="7">
    <source>
        <dbReference type="ARBA" id="ARBA00023136"/>
    </source>
</evidence>
<sequence>MADKVMSPMDENCQTVAEKNEVGWKQFVLKILKKYCIVHPSFLVIYLWFGILILSIIKCLIEIPHSYFSEKSNFFNQFFVKWTWAWTVGVAGPYMMISSFVYGCDAWKKSMALSIFRIAIGTMIWHFWANLVFHFVENLTGTCLSQDGMPDFNIDNKRDCVKLKQGHYWDGFDISGHCFLLTYSVLFINSEIQIYKNWCKISKDAALYVPIGSKTLSNLKQRFRTTNSCINILFVLNCILSFIWVIMLISTCLYFHTFLSKALGTVAAVLSWMATYNEWYKCTFSPGSPGDGPLKAIFGKLKIN</sequence>
<evidence type="ECO:0000256" key="3">
    <source>
        <dbReference type="ARBA" id="ARBA00022801"/>
    </source>
</evidence>
<comment type="caution">
    <text evidence="9">The sequence shown here is derived from an EMBL/GenBank/DDBJ whole genome shotgun (WGS) entry which is preliminary data.</text>
</comment>
<reference evidence="9 10" key="1">
    <citation type="submission" date="2024-02" db="EMBL/GenBank/DDBJ databases">
        <authorList>
            <person name="Daric V."/>
            <person name="Darras S."/>
        </authorList>
    </citation>
    <scope>NUCLEOTIDE SEQUENCE [LARGE SCALE GENOMIC DNA]</scope>
</reference>
<evidence type="ECO:0000256" key="4">
    <source>
        <dbReference type="ARBA" id="ARBA00022824"/>
    </source>
</evidence>
<keyword evidence="7 8" id="KW-0472">Membrane</keyword>
<evidence type="ECO:0000313" key="9">
    <source>
        <dbReference type="EMBL" id="CAK8684525.1"/>
    </source>
</evidence>
<evidence type="ECO:0000256" key="5">
    <source>
        <dbReference type="ARBA" id="ARBA00022989"/>
    </source>
</evidence>
<feature type="transmembrane region" description="Helical" evidence="8">
    <location>
        <begin position="232"/>
        <end position="255"/>
    </location>
</feature>
<keyword evidence="10" id="KW-1185">Reference proteome</keyword>
<feature type="transmembrane region" description="Helical" evidence="8">
    <location>
        <begin position="43"/>
        <end position="63"/>
    </location>
</feature>
<gene>
    <name evidence="9" type="ORF">CVLEPA_LOCUS15501</name>
</gene>
<organism evidence="9 10">
    <name type="scientific">Clavelina lepadiformis</name>
    <name type="common">Light-bulb sea squirt</name>
    <name type="synonym">Ascidia lepadiformis</name>
    <dbReference type="NCBI Taxonomy" id="159417"/>
    <lineage>
        <taxon>Eukaryota</taxon>
        <taxon>Metazoa</taxon>
        <taxon>Chordata</taxon>
        <taxon>Tunicata</taxon>
        <taxon>Ascidiacea</taxon>
        <taxon>Aplousobranchia</taxon>
        <taxon>Clavelinidae</taxon>
        <taxon>Clavelina</taxon>
    </lineage>
</organism>
<dbReference type="InterPro" id="IPR019388">
    <property type="entry name" value="FIT"/>
</dbReference>
<evidence type="ECO:0000256" key="6">
    <source>
        <dbReference type="ARBA" id="ARBA00023098"/>
    </source>
</evidence>
<protein>
    <submittedName>
        <fullName evidence="9">Uncharacterized protein</fullName>
    </submittedName>
</protein>
<dbReference type="Pfam" id="PF10261">
    <property type="entry name" value="FIT"/>
    <property type="match status" value="1"/>
</dbReference>
<dbReference type="InterPro" id="IPR046401">
    <property type="entry name" value="FITM1/2"/>
</dbReference>
<evidence type="ECO:0000256" key="2">
    <source>
        <dbReference type="ARBA" id="ARBA00022692"/>
    </source>
</evidence>
<evidence type="ECO:0000256" key="1">
    <source>
        <dbReference type="ARBA" id="ARBA00004477"/>
    </source>
</evidence>
<dbReference type="HAMAP" id="MF_03230">
    <property type="entry name" value="FITM2"/>
    <property type="match status" value="1"/>
</dbReference>
<evidence type="ECO:0000256" key="8">
    <source>
        <dbReference type="SAM" id="Phobius"/>
    </source>
</evidence>
<keyword evidence="4" id="KW-0256">Endoplasmic reticulum</keyword>
<dbReference type="PANTHER" id="PTHR23129:SF0">
    <property type="entry name" value="ACYL-COENZYME A DIPHOSPHATASE FITM2"/>
    <property type="match status" value="1"/>
</dbReference>
<dbReference type="Proteomes" id="UP001642483">
    <property type="component" value="Unassembled WGS sequence"/>
</dbReference>
<name>A0ABP0G316_CLALP</name>
<keyword evidence="3" id="KW-0378">Hydrolase</keyword>
<keyword evidence="2 8" id="KW-0812">Transmembrane</keyword>
<feature type="transmembrane region" description="Helical" evidence="8">
    <location>
        <begin position="83"/>
        <end position="103"/>
    </location>
</feature>
<dbReference type="EMBL" id="CAWYQH010000097">
    <property type="protein sequence ID" value="CAK8684525.1"/>
    <property type="molecule type" value="Genomic_DNA"/>
</dbReference>
<dbReference type="PANTHER" id="PTHR23129">
    <property type="entry name" value="ACYL-COENZYME A DIPHOSPHATASE FITM2"/>
    <property type="match status" value="1"/>
</dbReference>
<keyword evidence="5 8" id="KW-1133">Transmembrane helix</keyword>
<keyword evidence="6" id="KW-0443">Lipid metabolism</keyword>
<proteinExistence type="inferred from homology"/>
<comment type="subcellular location">
    <subcellularLocation>
        <location evidence="1">Endoplasmic reticulum membrane</location>
        <topology evidence="1">Multi-pass membrane protein</topology>
    </subcellularLocation>
</comment>
<accession>A0ABP0G316</accession>
<feature type="transmembrane region" description="Helical" evidence="8">
    <location>
        <begin position="115"/>
        <end position="136"/>
    </location>
</feature>
<evidence type="ECO:0000313" key="10">
    <source>
        <dbReference type="Proteomes" id="UP001642483"/>
    </source>
</evidence>